<dbReference type="InterPro" id="IPR036020">
    <property type="entry name" value="WW_dom_sf"/>
</dbReference>
<feature type="region of interest" description="Disordered" evidence="1">
    <location>
        <begin position="461"/>
        <end position="483"/>
    </location>
</feature>
<dbReference type="SMART" id="SM00456">
    <property type="entry name" value="WW"/>
    <property type="match status" value="2"/>
</dbReference>
<sequence>MGKRKERRLAAMSATNRRVKLDLLAEPSEEAVCNSINEEAGVNQEQDHSASVPSSPSSSGQNKENPLLLLGQYSDDELDDEANKLQKDADDADYSTGSEGKEHAVVTEDLGSNKDEVIEDSTCQQELDQAGSPKELKANDTEAIKNACVDIEHCETELISHTSVAEPSENQANGHVNEHWKLVLHEESNQYYYWNTVTGETSWEVPAGLAVDSQNTDEQSVCSAIEEKVANALEAHTSSAENVDLGIYGQVLGADVHETNNIISKETEGHENIELKTAKVFDSSQSIGQYYTDNVTASYSNLSGYSNLSDHIGLHHALDNEEKDANLSIHCDRHASEDAHASQLVQYGEALLQKLDMLHRSDQWLEGYEGIRKEIDIRLSDCRALSSYGSSLLPFWWHTEVQLKQIESAIDKIEASVPVQTEKFSDLKARQMAPLEGSYSEVTEEHKITVTSEFVHDMTKNENASTEKASPITDFKSQGSERQPEIVREVNLLPDSSNAAPSLVDNTEEDMDVEMEVDEEIPYSPTSITACPNPSEQFFRINLPSSQCPSTLPNESNVPPPEEEWIPPPPPEVEPLPPPPPPEGESDPHPEEPLAHFPPSYTETTSYPFPDQYNVGYHIPAYGFYTTTGSEVSNGNYYGIVGGSQLIESETPGYYDEPQAPSVLPEVASSVTPVGSATYYDVANVSISSGPVLSSIGPSAFYVESSAVNYQDMAPVSVHSAIVDLPVDSLDNYLPKASKESQVRTLQALSGLSSVQALVSSSENDSSLDSQPPASSKNESVKPVQPESKVVRSKKRAVAVAPTLRSNKKVSSLVDKWMAAKEELHGEEEPENALEILEKKRQKEIEEWRARQFATGEAQDNANFVPLGGDWRERVKRRRTAKVRAEDAQTSTAVIEKEKKQPDLAELTKDLPSGWQAYWDDSTKQVYYGNQTTAETTWNRPTR</sequence>
<dbReference type="PANTHER" id="PTHR47852:SF2">
    <property type="entry name" value="WW DOMAIN-CONTAINING PROTEIN"/>
    <property type="match status" value="1"/>
</dbReference>
<dbReference type="PROSITE" id="PS01159">
    <property type="entry name" value="WW_DOMAIN_1"/>
    <property type="match status" value="2"/>
</dbReference>
<feature type="domain" description="WW" evidence="2">
    <location>
        <begin position="174"/>
        <end position="208"/>
    </location>
</feature>
<keyword evidence="4" id="KW-1185">Reference proteome</keyword>
<dbReference type="PANTHER" id="PTHR47852">
    <property type="entry name" value="OS06G0298400 PROTEIN"/>
    <property type="match status" value="1"/>
</dbReference>
<dbReference type="EMBL" id="JAGYWB010000011">
    <property type="protein sequence ID" value="KAI0504025.1"/>
    <property type="molecule type" value="Genomic_DNA"/>
</dbReference>
<reference evidence="3" key="1">
    <citation type="journal article" date="2022" name="Front. Genet.">
        <title>Chromosome-Scale Assembly of the Dendrobium nobile Genome Provides Insights Into the Molecular Mechanism of the Biosynthesis of the Medicinal Active Ingredient of Dendrobium.</title>
        <authorList>
            <person name="Xu Q."/>
            <person name="Niu S.-C."/>
            <person name="Li K.-L."/>
            <person name="Zheng P.-J."/>
            <person name="Zhang X.-J."/>
            <person name="Jia Y."/>
            <person name="Liu Y."/>
            <person name="Niu Y.-X."/>
            <person name="Yu L.-H."/>
            <person name="Chen D.-F."/>
            <person name="Zhang G.-Q."/>
        </authorList>
    </citation>
    <scope>NUCLEOTIDE SEQUENCE</scope>
    <source>
        <tissue evidence="3">Leaf</tissue>
    </source>
</reference>
<feature type="region of interest" description="Disordered" evidence="1">
    <location>
        <begin position="32"/>
        <end position="114"/>
    </location>
</feature>
<dbReference type="AlphaFoldDB" id="A0A8T3B4U7"/>
<dbReference type="InterPro" id="IPR001202">
    <property type="entry name" value="WW_dom"/>
</dbReference>
<comment type="caution">
    <text evidence="3">The sequence shown here is derived from an EMBL/GenBank/DDBJ whole genome shotgun (WGS) entry which is preliminary data.</text>
</comment>
<feature type="compositionally biased region" description="Polar residues" evidence="1">
    <location>
        <begin position="543"/>
        <end position="552"/>
    </location>
</feature>
<dbReference type="OrthoDB" id="2367685at2759"/>
<evidence type="ECO:0000313" key="3">
    <source>
        <dbReference type="EMBL" id="KAI0504025.1"/>
    </source>
</evidence>
<dbReference type="SUPFAM" id="SSF51045">
    <property type="entry name" value="WW domain"/>
    <property type="match status" value="2"/>
</dbReference>
<feature type="compositionally biased region" description="Basic and acidic residues" evidence="1">
    <location>
        <begin position="99"/>
        <end position="114"/>
    </location>
</feature>
<feature type="region of interest" description="Disordered" evidence="1">
    <location>
        <begin position="760"/>
        <end position="795"/>
    </location>
</feature>
<dbReference type="Gene3D" id="2.20.70.10">
    <property type="match status" value="2"/>
</dbReference>
<feature type="compositionally biased region" description="Pro residues" evidence="1">
    <location>
        <begin position="566"/>
        <end position="583"/>
    </location>
</feature>
<evidence type="ECO:0000259" key="2">
    <source>
        <dbReference type="PROSITE" id="PS50020"/>
    </source>
</evidence>
<organism evidence="3 4">
    <name type="scientific">Dendrobium nobile</name>
    <name type="common">Orchid</name>
    <dbReference type="NCBI Taxonomy" id="94219"/>
    <lineage>
        <taxon>Eukaryota</taxon>
        <taxon>Viridiplantae</taxon>
        <taxon>Streptophyta</taxon>
        <taxon>Embryophyta</taxon>
        <taxon>Tracheophyta</taxon>
        <taxon>Spermatophyta</taxon>
        <taxon>Magnoliopsida</taxon>
        <taxon>Liliopsida</taxon>
        <taxon>Asparagales</taxon>
        <taxon>Orchidaceae</taxon>
        <taxon>Epidendroideae</taxon>
        <taxon>Malaxideae</taxon>
        <taxon>Dendrobiinae</taxon>
        <taxon>Dendrobium</taxon>
    </lineage>
</organism>
<dbReference type="PROSITE" id="PS50020">
    <property type="entry name" value="WW_DOMAIN_2"/>
    <property type="match status" value="2"/>
</dbReference>
<gene>
    <name evidence="3" type="ORF">KFK09_014972</name>
</gene>
<feature type="region of interest" description="Disordered" evidence="1">
    <location>
        <begin position="538"/>
        <end position="605"/>
    </location>
</feature>
<proteinExistence type="predicted"/>
<evidence type="ECO:0000256" key="1">
    <source>
        <dbReference type="SAM" id="MobiDB-lite"/>
    </source>
</evidence>
<evidence type="ECO:0000313" key="4">
    <source>
        <dbReference type="Proteomes" id="UP000829196"/>
    </source>
</evidence>
<protein>
    <recommendedName>
        <fullName evidence="2">WW domain-containing protein</fullName>
    </recommendedName>
</protein>
<feature type="domain" description="WW" evidence="2">
    <location>
        <begin position="909"/>
        <end position="943"/>
    </location>
</feature>
<feature type="compositionally biased region" description="Low complexity" evidence="1">
    <location>
        <begin position="49"/>
        <end position="59"/>
    </location>
</feature>
<dbReference type="CDD" id="cd00201">
    <property type="entry name" value="WW"/>
    <property type="match status" value="2"/>
</dbReference>
<dbReference type="Proteomes" id="UP000829196">
    <property type="component" value="Unassembled WGS sequence"/>
</dbReference>
<dbReference type="Pfam" id="PF00397">
    <property type="entry name" value="WW"/>
    <property type="match status" value="2"/>
</dbReference>
<dbReference type="SMR" id="A0A8T3B4U7"/>
<name>A0A8T3B4U7_DENNO</name>
<accession>A0A8T3B4U7</accession>
<feature type="compositionally biased region" description="Low complexity" evidence="1">
    <location>
        <begin position="760"/>
        <end position="770"/>
    </location>
</feature>